<proteinExistence type="predicted"/>
<evidence type="ECO:0000313" key="3">
    <source>
        <dbReference type="EMBL" id="ADB73445.1"/>
    </source>
</evidence>
<protein>
    <submittedName>
        <fullName evidence="3">Putative ATP/GTP-binding protein</fullName>
    </submittedName>
</protein>
<dbReference type="RefSeq" id="WP_012946886.1">
    <property type="nucleotide sequence ID" value="NC_013757.1"/>
</dbReference>
<keyword evidence="4" id="KW-1185">Reference proteome</keyword>
<feature type="signal peptide" evidence="2">
    <location>
        <begin position="1"/>
        <end position="24"/>
    </location>
</feature>
<name>D2S7E5_GEOOG</name>
<reference evidence="4" key="2">
    <citation type="submission" date="2010-01" db="EMBL/GenBank/DDBJ databases">
        <title>The complete genome of Geodermatophilus obscurus DSM 43160.</title>
        <authorList>
            <consortium name="US DOE Joint Genome Institute (JGI-PGF)"/>
            <person name="Lucas S."/>
            <person name="Copeland A."/>
            <person name="Lapidus A."/>
            <person name="Glavina del Rio T."/>
            <person name="Dalin E."/>
            <person name="Tice H."/>
            <person name="Bruce D."/>
            <person name="Goodwin L."/>
            <person name="Pitluck S."/>
            <person name="Kyrpides N."/>
            <person name="Mavromatis K."/>
            <person name="Ivanova N."/>
            <person name="Munk A.C."/>
            <person name="Brettin T."/>
            <person name="Detter J.C."/>
            <person name="Han C."/>
            <person name="Larimer F."/>
            <person name="Land M."/>
            <person name="Hauser L."/>
            <person name="Markowitz V."/>
            <person name="Cheng J.-F."/>
            <person name="Hugenholtz P."/>
            <person name="Woyke T."/>
            <person name="Wu D."/>
            <person name="Jando M."/>
            <person name="Schneider S."/>
            <person name="Klenk H.-P."/>
            <person name="Eisen J.A."/>
        </authorList>
    </citation>
    <scope>NUCLEOTIDE SEQUENCE [LARGE SCALE GENOMIC DNA]</scope>
    <source>
        <strain evidence="4">ATCC 25078 / DSM 43160 / JCM 3152 / KCC A-0152 / KCTC 9177 / NBRC 13315 / NRRL B-3577 / G-20</strain>
    </source>
</reference>
<accession>D2S7E5</accession>
<dbReference type="STRING" id="526225.Gobs_0668"/>
<sequence length="303" mass="30333">MLIRRAGLAVGVTLLAVLGSPAVAASAPPVECARKDPLTGVCLIVAATTGSDDGVGADGDVVPVSTGSGGTAETAPPDPCTYGPATPQPPESHPVWQGRTAADGSVYLQVCPRPDGYGSGYRTDLVFVASGTDPPAGPAIDPRVLAEQAISAMELSAPQIRMAPPPGSTSGLVGLPVWMWTERTGATVGPVEQSASAGGLTVTAVGRLSRIVWDMGDGTTVSCGAGTPYPPGAEGESPDCGHVYAQASSRHVPGGAWPVTATSTWTITWSGGGLSGTETLELSATADLVVGELHVLNQDGGSR</sequence>
<reference evidence="3 4" key="1">
    <citation type="journal article" date="2010" name="Stand. Genomic Sci.">
        <title>Complete genome sequence of Geodermatophilus obscurus type strain (G-20).</title>
        <authorList>
            <person name="Ivanova N."/>
            <person name="Sikorski J."/>
            <person name="Jando M."/>
            <person name="Munk C."/>
            <person name="Lapidus A."/>
            <person name="Glavina Del Rio T."/>
            <person name="Copeland A."/>
            <person name="Tice H."/>
            <person name="Cheng J.-F."/>
            <person name="Lucas S."/>
            <person name="Chen F."/>
            <person name="Nolan M."/>
            <person name="Bruce D."/>
            <person name="Goodwin L."/>
            <person name="Pitluck S."/>
            <person name="Mavromatis K."/>
            <person name="Mikhailova N."/>
            <person name="Pati A."/>
            <person name="Chen A."/>
            <person name="Palaniappan K."/>
            <person name="Land M."/>
            <person name="Hauser L."/>
            <person name="Chang Y.-J."/>
            <person name="Jeffries C.D."/>
            <person name="Meincke L."/>
            <person name="Brettin T."/>
            <person name="Detter J.C."/>
            <person name="Detter J.C."/>
            <person name="Rohde M."/>
            <person name="Goeker M."/>
            <person name="Bristow J."/>
            <person name="Eisen J.A."/>
            <person name="Markowitz V."/>
            <person name="Hugenholtz P."/>
            <person name="Kyrpides N.C."/>
            <person name="Klenk H.-P."/>
        </authorList>
    </citation>
    <scope>NUCLEOTIDE SEQUENCE [LARGE SCALE GENOMIC DNA]</scope>
    <source>
        <strain evidence="4">ATCC 25078 / DSM 43160 / JCM 3152 / KCC A-0152 / KCTC 9177 / NBRC 13315 / NRRL B-3577 / G-20</strain>
    </source>
</reference>
<keyword evidence="2" id="KW-0732">Signal</keyword>
<evidence type="ECO:0000256" key="2">
    <source>
        <dbReference type="SAM" id="SignalP"/>
    </source>
</evidence>
<dbReference type="EMBL" id="CP001867">
    <property type="protein sequence ID" value="ADB73445.1"/>
    <property type="molecule type" value="Genomic_DNA"/>
</dbReference>
<dbReference type="Proteomes" id="UP000001382">
    <property type="component" value="Chromosome"/>
</dbReference>
<dbReference type="eggNOG" id="ENOG5032V07">
    <property type="taxonomic scope" value="Bacteria"/>
</dbReference>
<organism evidence="3 4">
    <name type="scientific">Geodermatophilus obscurus (strain ATCC 25078 / DSM 43160 / JCM 3152 / CCUG 61914 / KCC A-0152 / KCTC 9177 / NBRC 13315 / NRRL B-3577 / G-20)</name>
    <dbReference type="NCBI Taxonomy" id="526225"/>
    <lineage>
        <taxon>Bacteria</taxon>
        <taxon>Bacillati</taxon>
        <taxon>Actinomycetota</taxon>
        <taxon>Actinomycetes</taxon>
        <taxon>Geodermatophilales</taxon>
        <taxon>Geodermatophilaceae</taxon>
        <taxon>Geodermatophilus</taxon>
    </lineage>
</organism>
<evidence type="ECO:0000256" key="1">
    <source>
        <dbReference type="SAM" id="MobiDB-lite"/>
    </source>
</evidence>
<feature type="chain" id="PRO_5038499274" evidence="2">
    <location>
        <begin position="25"/>
        <end position="303"/>
    </location>
</feature>
<feature type="region of interest" description="Disordered" evidence="1">
    <location>
        <begin position="63"/>
        <end position="95"/>
    </location>
</feature>
<evidence type="ECO:0000313" key="4">
    <source>
        <dbReference type="Proteomes" id="UP000001382"/>
    </source>
</evidence>
<dbReference type="AlphaFoldDB" id="D2S7E5"/>
<gene>
    <name evidence="3" type="ordered locus">Gobs_0668</name>
</gene>
<dbReference type="OrthoDB" id="3742379at2"/>
<dbReference type="HOGENOM" id="CLU_071262_0_0_11"/>
<dbReference type="KEGG" id="gob:Gobs_0668"/>